<evidence type="ECO:0000256" key="3">
    <source>
        <dbReference type="SAM" id="MobiDB-lite"/>
    </source>
</evidence>
<dbReference type="PANTHER" id="PTHR30328:SF54">
    <property type="entry name" value="HTH-TYPE TRANSCRIPTIONAL REPRESSOR SCO4008"/>
    <property type="match status" value="1"/>
</dbReference>
<dbReference type="GO" id="GO:0003677">
    <property type="term" value="F:DNA binding"/>
    <property type="evidence" value="ECO:0007669"/>
    <property type="project" value="UniProtKB-UniRule"/>
</dbReference>
<dbReference type="Gene3D" id="1.10.357.10">
    <property type="entry name" value="Tetracycline Repressor, domain 2"/>
    <property type="match status" value="1"/>
</dbReference>
<comment type="caution">
    <text evidence="5">The sequence shown here is derived from an EMBL/GenBank/DDBJ whole genome shotgun (WGS) entry which is preliminary data.</text>
</comment>
<evidence type="ECO:0000313" key="5">
    <source>
        <dbReference type="EMBL" id="MBN9644165.1"/>
    </source>
</evidence>
<dbReference type="RefSeq" id="WP_207119138.1">
    <property type="nucleotide sequence ID" value="NZ_JAFLEQ010000008.1"/>
</dbReference>
<dbReference type="InterPro" id="IPR009057">
    <property type="entry name" value="Homeodomain-like_sf"/>
</dbReference>
<dbReference type="Proteomes" id="UP000664332">
    <property type="component" value="Unassembled WGS sequence"/>
</dbReference>
<dbReference type="InterPro" id="IPR050109">
    <property type="entry name" value="HTH-type_TetR-like_transc_reg"/>
</dbReference>
<dbReference type="PROSITE" id="PS50977">
    <property type="entry name" value="HTH_TETR_2"/>
    <property type="match status" value="1"/>
</dbReference>
<dbReference type="Pfam" id="PF00440">
    <property type="entry name" value="TetR_N"/>
    <property type="match status" value="1"/>
</dbReference>
<proteinExistence type="predicted"/>
<evidence type="ECO:0000256" key="2">
    <source>
        <dbReference type="PROSITE-ProRule" id="PRU00335"/>
    </source>
</evidence>
<name>A0A939IX69_9CORY</name>
<dbReference type="EMBL" id="JAFLEQ010000008">
    <property type="protein sequence ID" value="MBN9644165.1"/>
    <property type="molecule type" value="Genomic_DNA"/>
</dbReference>
<evidence type="ECO:0000313" key="6">
    <source>
        <dbReference type="Proteomes" id="UP000664332"/>
    </source>
</evidence>
<sequence>MNRPQSDTESAPATTDHVIDVALVSFAEKGFADTKLESIASESGMTKRMIHYHFGDKRGLYLQTLARAVQLLRPVKERLEPSSSVPVDGVQQAVEALFEQVIEHPEACRLVVMENLFRWADLGQVSPLADQSSVILSLDRLLMLGQDAGAFRPGISALDVYTIIASMCSFRVSNRDTFVNLYSTDLSDEANTDGLKKLTVDTVLSFLTSNMSSNGVSYLKPDNPSTLHDHPEESSMASGIYSDEPVTDGDIMEGLSNIFED</sequence>
<dbReference type="PANTHER" id="PTHR30328">
    <property type="entry name" value="TRANSCRIPTIONAL REPRESSOR"/>
    <property type="match status" value="1"/>
</dbReference>
<feature type="region of interest" description="Disordered" evidence="3">
    <location>
        <begin position="219"/>
        <end position="243"/>
    </location>
</feature>
<organism evidence="5 6">
    <name type="scientific">Corynebacterium mendelii</name>
    <dbReference type="NCBI Taxonomy" id="2765362"/>
    <lineage>
        <taxon>Bacteria</taxon>
        <taxon>Bacillati</taxon>
        <taxon>Actinomycetota</taxon>
        <taxon>Actinomycetes</taxon>
        <taxon>Mycobacteriales</taxon>
        <taxon>Corynebacteriaceae</taxon>
        <taxon>Corynebacterium</taxon>
    </lineage>
</organism>
<dbReference type="Pfam" id="PF17938">
    <property type="entry name" value="TetR_C_29"/>
    <property type="match status" value="1"/>
</dbReference>
<accession>A0A939IX69</accession>
<protein>
    <submittedName>
        <fullName evidence="5">TetR family transcriptional regulator</fullName>
    </submittedName>
</protein>
<feature type="domain" description="HTH tetR-type" evidence="4">
    <location>
        <begin position="12"/>
        <end position="72"/>
    </location>
</feature>
<keyword evidence="6" id="KW-1185">Reference proteome</keyword>
<reference evidence="5" key="1">
    <citation type="submission" date="2021-03" db="EMBL/GenBank/DDBJ databases">
        <authorList>
            <person name="Sun Q."/>
        </authorList>
    </citation>
    <scope>NUCLEOTIDE SEQUENCE</scope>
    <source>
        <strain evidence="5">CCM 8862</strain>
    </source>
</reference>
<gene>
    <name evidence="5" type="ORF">JZY06_05985</name>
</gene>
<dbReference type="GO" id="GO:0006355">
    <property type="term" value="P:regulation of DNA-templated transcription"/>
    <property type="evidence" value="ECO:0007669"/>
    <property type="project" value="UniProtKB-ARBA"/>
</dbReference>
<dbReference type="InterPro" id="IPR001647">
    <property type="entry name" value="HTH_TetR"/>
</dbReference>
<dbReference type="SUPFAM" id="SSF46689">
    <property type="entry name" value="Homeodomain-like"/>
    <property type="match status" value="1"/>
</dbReference>
<dbReference type="AlphaFoldDB" id="A0A939IX69"/>
<dbReference type="InterPro" id="IPR041474">
    <property type="entry name" value="NicS_C"/>
</dbReference>
<feature type="DNA-binding region" description="H-T-H motif" evidence="2">
    <location>
        <begin position="35"/>
        <end position="54"/>
    </location>
</feature>
<dbReference type="InterPro" id="IPR036271">
    <property type="entry name" value="Tet_transcr_reg_TetR-rel_C_sf"/>
</dbReference>
<dbReference type="SUPFAM" id="SSF48498">
    <property type="entry name" value="Tetracyclin repressor-like, C-terminal domain"/>
    <property type="match status" value="1"/>
</dbReference>
<dbReference type="PRINTS" id="PR00455">
    <property type="entry name" value="HTHTETR"/>
</dbReference>
<evidence type="ECO:0000259" key="4">
    <source>
        <dbReference type="PROSITE" id="PS50977"/>
    </source>
</evidence>
<keyword evidence="1 2" id="KW-0238">DNA-binding</keyword>
<evidence type="ECO:0000256" key="1">
    <source>
        <dbReference type="ARBA" id="ARBA00023125"/>
    </source>
</evidence>